<dbReference type="SUPFAM" id="SSF117916">
    <property type="entry name" value="Fe-S cluster assembly (FSCA) domain-like"/>
    <property type="match status" value="1"/>
</dbReference>
<protein>
    <submittedName>
        <fullName evidence="3">NifU family protein</fullName>
    </submittedName>
</protein>
<dbReference type="Pfam" id="PF08712">
    <property type="entry name" value="Nfu_N"/>
    <property type="match status" value="1"/>
</dbReference>
<comment type="similarity">
    <text evidence="1">Belongs to the NifU family.</text>
</comment>
<gene>
    <name evidence="3" type="ORF">H4K34_06250</name>
</gene>
<dbReference type="InterPro" id="IPR035433">
    <property type="entry name" value="NFU1-like"/>
</dbReference>
<dbReference type="GO" id="GO:0016226">
    <property type="term" value="P:iron-sulfur cluster assembly"/>
    <property type="evidence" value="ECO:0007669"/>
    <property type="project" value="InterPro"/>
</dbReference>
<dbReference type="KEGG" id="chyd:H4K34_06250"/>
<evidence type="ECO:0000313" key="4">
    <source>
        <dbReference type="Proteomes" id="UP000516305"/>
    </source>
</evidence>
<dbReference type="Pfam" id="PF01106">
    <property type="entry name" value="NifU"/>
    <property type="match status" value="1"/>
</dbReference>
<dbReference type="Gene3D" id="3.30.300.130">
    <property type="entry name" value="Fe-S cluster assembly (FSCA)"/>
    <property type="match status" value="1"/>
</dbReference>
<keyword evidence="4" id="KW-1185">Reference proteome</keyword>
<dbReference type="EMBL" id="CP060139">
    <property type="protein sequence ID" value="QNR25438.1"/>
    <property type="molecule type" value="Genomic_DNA"/>
</dbReference>
<accession>A0A7H0VI90</accession>
<dbReference type="PANTHER" id="PTHR11178:SF1">
    <property type="entry name" value="NFU1 IRON-SULFUR CLUSTER SCAFFOLD HOMOLOG, MITOCHONDRIAL"/>
    <property type="match status" value="1"/>
</dbReference>
<organism evidence="3 4">
    <name type="scientific">Croceimicrobium hydrocarbonivorans</name>
    <dbReference type="NCBI Taxonomy" id="2761580"/>
    <lineage>
        <taxon>Bacteria</taxon>
        <taxon>Pseudomonadati</taxon>
        <taxon>Bacteroidota</taxon>
        <taxon>Flavobacteriia</taxon>
        <taxon>Flavobacteriales</taxon>
        <taxon>Owenweeksiaceae</taxon>
        <taxon>Croceimicrobium</taxon>
    </lineage>
</organism>
<dbReference type="InterPro" id="IPR036498">
    <property type="entry name" value="Nfu/NifU_N_sf"/>
</dbReference>
<dbReference type="InterPro" id="IPR014824">
    <property type="entry name" value="Nfu/NifU_N"/>
</dbReference>
<sequence>MDTAKVPVSVYAEMTPNPTVLKFVANKPLVSVDSVEFRNIEEAQPSPLATKLFHFPFVKEVFISSNYVAISKYDIVEWDEVTLELRELIRDFLAEGGIVLNEAALKAKEEEASEETSEAQSGYIHPEEKAKEDWDAIDTKIVSLLEEYVKPAVANDGGNIKFLNHKDGVVSVLLQGACSGCPSSTATLKQGIEAMLQNFLPGQIKAVQAVNG</sequence>
<name>A0A7H0VI90_9FLAO</name>
<dbReference type="SUPFAM" id="SSF110836">
    <property type="entry name" value="Hypothetical protein SAV1430"/>
    <property type="match status" value="1"/>
</dbReference>
<reference evidence="3 4" key="1">
    <citation type="submission" date="2020-08" db="EMBL/GenBank/DDBJ databases">
        <title>Croceimicrobium hydrocarbonivorans gen. nov., sp. nov., a novel marine bacterium isolated from a bacterial consortium that degrades polyethylene terephthalate.</title>
        <authorList>
            <person name="Liu R."/>
        </authorList>
    </citation>
    <scope>NUCLEOTIDE SEQUENCE [LARGE SCALE GENOMIC DNA]</scope>
    <source>
        <strain evidence="3 4">A20-9</strain>
    </source>
</reference>
<evidence type="ECO:0000256" key="1">
    <source>
        <dbReference type="ARBA" id="ARBA00006420"/>
    </source>
</evidence>
<dbReference type="Proteomes" id="UP000516305">
    <property type="component" value="Chromosome"/>
</dbReference>
<dbReference type="GO" id="GO:0051536">
    <property type="term" value="F:iron-sulfur cluster binding"/>
    <property type="evidence" value="ECO:0007669"/>
    <property type="project" value="InterPro"/>
</dbReference>
<dbReference type="GO" id="GO:0005506">
    <property type="term" value="F:iron ion binding"/>
    <property type="evidence" value="ECO:0007669"/>
    <property type="project" value="InterPro"/>
</dbReference>
<evidence type="ECO:0000259" key="2">
    <source>
        <dbReference type="SMART" id="SM00932"/>
    </source>
</evidence>
<dbReference type="Gene3D" id="3.30.1370.70">
    <property type="entry name" value="Scaffold protein Nfu/NifU, N-terminal domain"/>
    <property type="match status" value="1"/>
</dbReference>
<proteinExistence type="inferred from homology"/>
<dbReference type="SMART" id="SM00932">
    <property type="entry name" value="Nfu_N"/>
    <property type="match status" value="1"/>
</dbReference>
<feature type="domain" description="Scaffold protein Nfu/NifU N-terminal" evidence="2">
    <location>
        <begin position="10"/>
        <end position="96"/>
    </location>
</feature>
<dbReference type="PIRSF" id="PIRSF036773">
    <property type="entry name" value="HIRIP5"/>
    <property type="match status" value="1"/>
</dbReference>
<dbReference type="RefSeq" id="WP_210759966.1">
    <property type="nucleotide sequence ID" value="NZ_CP060139.1"/>
</dbReference>
<dbReference type="InterPro" id="IPR001075">
    <property type="entry name" value="NIF_FeS_clus_asmbl_NifU_C"/>
</dbReference>
<dbReference type="AlphaFoldDB" id="A0A7H0VI90"/>
<dbReference type="PANTHER" id="PTHR11178">
    <property type="entry name" value="IRON-SULFUR CLUSTER SCAFFOLD PROTEIN NFU-RELATED"/>
    <property type="match status" value="1"/>
</dbReference>
<evidence type="ECO:0000313" key="3">
    <source>
        <dbReference type="EMBL" id="QNR25438.1"/>
    </source>
</evidence>
<dbReference type="InterPro" id="IPR034904">
    <property type="entry name" value="FSCA_dom_sf"/>
</dbReference>